<evidence type="ECO:0000313" key="10">
    <source>
        <dbReference type="EMBL" id="NIK15160.1"/>
    </source>
</evidence>
<evidence type="ECO:0000256" key="1">
    <source>
        <dbReference type="ARBA" id="ARBA00010641"/>
    </source>
</evidence>
<keyword evidence="7" id="KW-1133">Transmembrane helix</keyword>
<keyword evidence="11" id="KW-1185">Reference proteome</keyword>
<dbReference type="InterPro" id="IPR007627">
    <property type="entry name" value="RNA_pol_sigma70_r2"/>
</dbReference>
<comment type="similarity">
    <text evidence="1 6">Belongs to the sigma-70 factor family. ECF subfamily.</text>
</comment>
<evidence type="ECO:0000256" key="3">
    <source>
        <dbReference type="ARBA" id="ARBA00023082"/>
    </source>
</evidence>
<proteinExistence type="inferred from homology"/>
<evidence type="ECO:0000256" key="6">
    <source>
        <dbReference type="RuleBase" id="RU000716"/>
    </source>
</evidence>
<dbReference type="EMBL" id="JAASRS010000001">
    <property type="protein sequence ID" value="NIK15160.1"/>
    <property type="molecule type" value="Genomic_DNA"/>
</dbReference>
<dbReference type="Gene3D" id="1.10.1740.10">
    <property type="match status" value="1"/>
</dbReference>
<organism evidence="10 11">
    <name type="scientific">Saccharococcus thermophilus</name>
    <dbReference type="NCBI Taxonomy" id="29396"/>
    <lineage>
        <taxon>Bacteria</taxon>
        <taxon>Bacillati</taxon>
        <taxon>Bacillota</taxon>
        <taxon>Bacilli</taxon>
        <taxon>Bacillales</taxon>
        <taxon>Anoxybacillaceae</taxon>
        <taxon>Saccharococcus</taxon>
    </lineage>
</organism>
<dbReference type="Pfam" id="PF08281">
    <property type="entry name" value="Sigma70_r4_2"/>
    <property type="match status" value="1"/>
</dbReference>
<dbReference type="SUPFAM" id="SSF88946">
    <property type="entry name" value="Sigma2 domain of RNA polymerase sigma factors"/>
    <property type="match status" value="1"/>
</dbReference>
<feature type="transmembrane region" description="Helical" evidence="7">
    <location>
        <begin position="221"/>
        <end position="240"/>
    </location>
</feature>
<reference evidence="10 11" key="1">
    <citation type="submission" date="2020-03" db="EMBL/GenBank/DDBJ databases">
        <title>Genomic Encyclopedia of Archaeal and Bacterial Type Strains, Phase II (KMG-II): from individual species to whole genera.</title>
        <authorList>
            <person name="Goeker M."/>
        </authorList>
    </citation>
    <scope>NUCLEOTIDE SEQUENCE [LARGE SCALE GENOMIC DNA]</scope>
    <source>
        <strain evidence="10 11">DSM 4749</strain>
    </source>
</reference>
<feature type="domain" description="RNA polymerase sigma-70 region 2" evidence="8">
    <location>
        <begin position="8"/>
        <end position="75"/>
    </location>
</feature>
<dbReference type="GO" id="GO:0016987">
    <property type="term" value="F:sigma factor activity"/>
    <property type="evidence" value="ECO:0007669"/>
    <property type="project" value="UniProtKB-KW"/>
</dbReference>
<keyword evidence="5 6" id="KW-0804">Transcription</keyword>
<dbReference type="PROSITE" id="PS01063">
    <property type="entry name" value="SIGMA70_ECF"/>
    <property type="match status" value="1"/>
</dbReference>
<evidence type="ECO:0000256" key="4">
    <source>
        <dbReference type="ARBA" id="ARBA00023125"/>
    </source>
</evidence>
<dbReference type="PANTHER" id="PTHR43133">
    <property type="entry name" value="RNA POLYMERASE ECF-TYPE SIGMA FACTO"/>
    <property type="match status" value="1"/>
</dbReference>
<name>A0A846MFM5_9BACL</name>
<keyword evidence="7" id="KW-0812">Transmembrane</keyword>
<dbReference type="InterPro" id="IPR000838">
    <property type="entry name" value="RNA_pol_sigma70_ECF_CS"/>
</dbReference>
<evidence type="ECO:0000259" key="9">
    <source>
        <dbReference type="Pfam" id="PF08281"/>
    </source>
</evidence>
<keyword evidence="7" id="KW-0472">Membrane</keyword>
<dbReference type="GO" id="GO:0006352">
    <property type="term" value="P:DNA-templated transcription initiation"/>
    <property type="evidence" value="ECO:0007669"/>
    <property type="project" value="InterPro"/>
</dbReference>
<dbReference type="Proteomes" id="UP000532769">
    <property type="component" value="Unassembled WGS sequence"/>
</dbReference>
<keyword evidence="4 6" id="KW-0238">DNA-binding</keyword>
<evidence type="ECO:0000256" key="5">
    <source>
        <dbReference type="ARBA" id="ARBA00023163"/>
    </source>
</evidence>
<dbReference type="InterPro" id="IPR013325">
    <property type="entry name" value="RNA_pol_sigma_r2"/>
</dbReference>
<dbReference type="Pfam" id="PF04542">
    <property type="entry name" value="Sigma70_r2"/>
    <property type="match status" value="1"/>
</dbReference>
<dbReference type="GO" id="GO:0006950">
    <property type="term" value="P:response to stress"/>
    <property type="evidence" value="ECO:0007669"/>
    <property type="project" value="UniProtKB-ARBA"/>
</dbReference>
<sequence>MDSVFEELYEKYHHDIFNFLFYMVRNREQAEDLVQEVYIKVLRSYKRFKGESSEKTWLLSIARHVAIDFFRKQKSRRRKISGNLDWDEEQLCDVQPLPEEIAIQKEEIQLLYRCLERCTIDQQLVIVLRFIQSLSITETAEALGWTESKVKTTQHRALKVLKKYMEEEMEKGGSSVKKFRWNDECLEHALQQMPMIKDHRSKEEIYQQLIEARKTARRKSWFLPSLISVVAVMLVTAIYAPSLPLTQHSEKRTEKLDQHMITLQAKQPAKESQTLLSAEERDSSLSRIVTKEALNDQDIAVVGVPDQQSHIIIPISVPVKKYEPAAEQLEMATSKIDEQKWGVSKRLLDGVTIAPSRESKVWLVRVPKQHPIFSEGSTSESMFLASIEETIRWMGGKKVCFFTEKKEGMALHHIGYVKALEIPHKKRVYYLYRPGPTHPVFLVPSPQHVPTFLEALKQMKKDGDGPLRSTVPKGVHIKKVSMQHDNVVIEFTEDSKLNELPSIQWMMEAILLTAKEFGFHTVTFKGGGVKRIGPYMFEKKIAVPVGPNPIMVYASAR</sequence>
<dbReference type="NCBIfam" id="NF007217">
    <property type="entry name" value="PRK09639.1-1"/>
    <property type="match status" value="1"/>
</dbReference>
<evidence type="ECO:0000256" key="2">
    <source>
        <dbReference type="ARBA" id="ARBA00023015"/>
    </source>
</evidence>
<keyword evidence="3 6" id="KW-0731">Sigma factor</keyword>
<dbReference type="InterPro" id="IPR013324">
    <property type="entry name" value="RNA_pol_sigma_r3/r4-like"/>
</dbReference>
<dbReference type="NCBIfam" id="TIGR02937">
    <property type="entry name" value="sigma70-ECF"/>
    <property type="match status" value="1"/>
</dbReference>
<evidence type="ECO:0000256" key="7">
    <source>
        <dbReference type="SAM" id="Phobius"/>
    </source>
</evidence>
<dbReference type="InterPro" id="IPR036388">
    <property type="entry name" value="WH-like_DNA-bd_sf"/>
</dbReference>
<dbReference type="NCBIfam" id="NF007220">
    <property type="entry name" value="PRK09639.1-5"/>
    <property type="match status" value="1"/>
</dbReference>
<dbReference type="AlphaFoldDB" id="A0A846MFM5"/>
<protein>
    <recommendedName>
        <fullName evidence="6">RNA polymerase sigma factor</fullName>
    </recommendedName>
</protein>
<feature type="domain" description="RNA polymerase sigma factor 70 region 4 type 2" evidence="9">
    <location>
        <begin position="109"/>
        <end position="159"/>
    </location>
</feature>
<dbReference type="PANTHER" id="PTHR43133:SF60">
    <property type="entry name" value="RNA POLYMERASE SIGMA FACTOR SIGV"/>
    <property type="match status" value="1"/>
</dbReference>
<gene>
    <name evidence="10" type="ORF">BDD39_001670</name>
</gene>
<dbReference type="GO" id="GO:0003677">
    <property type="term" value="F:DNA binding"/>
    <property type="evidence" value="ECO:0007669"/>
    <property type="project" value="UniProtKB-KW"/>
</dbReference>
<accession>A0A846MFM5</accession>
<dbReference type="InterPro" id="IPR013249">
    <property type="entry name" value="RNA_pol_sigma70_r4_t2"/>
</dbReference>
<dbReference type="CDD" id="cd06171">
    <property type="entry name" value="Sigma70_r4"/>
    <property type="match status" value="1"/>
</dbReference>
<dbReference type="Gene3D" id="1.10.10.10">
    <property type="entry name" value="Winged helix-like DNA-binding domain superfamily/Winged helix DNA-binding domain"/>
    <property type="match status" value="1"/>
</dbReference>
<comment type="caution">
    <text evidence="10">The sequence shown here is derived from an EMBL/GenBank/DDBJ whole genome shotgun (WGS) entry which is preliminary data.</text>
</comment>
<dbReference type="InterPro" id="IPR039425">
    <property type="entry name" value="RNA_pol_sigma-70-like"/>
</dbReference>
<evidence type="ECO:0000313" key="11">
    <source>
        <dbReference type="Proteomes" id="UP000532769"/>
    </source>
</evidence>
<dbReference type="InterPro" id="IPR014284">
    <property type="entry name" value="RNA_pol_sigma-70_dom"/>
</dbReference>
<dbReference type="SUPFAM" id="SSF88659">
    <property type="entry name" value="Sigma3 and sigma4 domains of RNA polymerase sigma factors"/>
    <property type="match status" value="1"/>
</dbReference>
<evidence type="ECO:0000259" key="8">
    <source>
        <dbReference type="Pfam" id="PF04542"/>
    </source>
</evidence>
<keyword evidence="2 6" id="KW-0805">Transcription regulation</keyword>